<comment type="caution">
    <text evidence="3">The sequence shown here is derived from an EMBL/GenBank/DDBJ whole genome shotgun (WGS) entry which is preliminary data.</text>
</comment>
<dbReference type="AlphaFoldDB" id="A0A941EGV6"/>
<name>A0A941EGV6_9ACTN</name>
<dbReference type="Pfam" id="PF01814">
    <property type="entry name" value="Hemerythrin"/>
    <property type="match status" value="1"/>
</dbReference>
<evidence type="ECO:0000256" key="1">
    <source>
        <dbReference type="SAM" id="MobiDB-lite"/>
    </source>
</evidence>
<reference evidence="3" key="1">
    <citation type="submission" date="2021-04" db="EMBL/GenBank/DDBJ databases">
        <title>Genome based classification of Actinospica acidithermotolerans sp. nov., an actinobacterium isolated from an Indonesian hot spring.</title>
        <authorList>
            <person name="Kusuma A.B."/>
            <person name="Putra K.E."/>
            <person name="Nafisah S."/>
            <person name="Loh J."/>
            <person name="Nouioui I."/>
            <person name="Goodfellow M."/>
        </authorList>
    </citation>
    <scope>NUCLEOTIDE SEQUENCE</scope>
    <source>
        <strain evidence="3">MGRD01-02</strain>
    </source>
</reference>
<protein>
    <submittedName>
        <fullName evidence="3">Hemerythrin domain-containing protein</fullName>
    </submittedName>
</protein>
<dbReference type="InterPro" id="IPR012312">
    <property type="entry name" value="Hemerythrin-like"/>
</dbReference>
<keyword evidence="4" id="KW-1185">Reference proteome</keyword>
<gene>
    <name evidence="3" type="ORF">KDK95_27920</name>
</gene>
<feature type="region of interest" description="Disordered" evidence="1">
    <location>
        <begin position="166"/>
        <end position="213"/>
    </location>
</feature>
<sequence>MTVMLEPDDAAKEIAREHDEIDRLILRISMLGARAGDGAVPGAPDERAAYVHSACVRFAYHVHAEEKHLHQAMRRHLPDGGYVVEKQRLRDRAVLRTIECCELPDIPADERDVLIGQLVVGVQDHVERYDAELLPGLIRACPLAESRRVAVVLHAGVQAVRDKWKIANGSGPERDPAEDEPAPARPRRGLRGLLHRRTPQPEQPSADHKGYAT</sequence>
<organism evidence="3 4">
    <name type="scientific">Actinospica acidithermotolerans</name>
    <dbReference type="NCBI Taxonomy" id="2828514"/>
    <lineage>
        <taxon>Bacteria</taxon>
        <taxon>Bacillati</taxon>
        <taxon>Actinomycetota</taxon>
        <taxon>Actinomycetes</taxon>
        <taxon>Catenulisporales</taxon>
        <taxon>Actinospicaceae</taxon>
        <taxon>Actinospica</taxon>
    </lineage>
</organism>
<evidence type="ECO:0000313" key="3">
    <source>
        <dbReference type="EMBL" id="MBR7830163.1"/>
    </source>
</evidence>
<evidence type="ECO:0000259" key="2">
    <source>
        <dbReference type="Pfam" id="PF01814"/>
    </source>
</evidence>
<feature type="compositionally biased region" description="Basic residues" evidence="1">
    <location>
        <begin position="185"/>
        <end position="198"/>
    </location>
</feature>
<feature type="domain" description="Hemerythrin-like" evidence="2">
    <location>
        <begin position="11"/>
        <end position="135"/>
    </location>
</feature>
<dbReference type="EMBL" id="JAGSOH010000117">
    <property type="protein sequence ID" value="MBR7830163.1"/>
    <property type="molecule type" value="Genomic_DNA"/>
</dbReference>
<dbReference type="Proteomes" id="UP000676325">
    <property type="component" value="Unassembled WGS sequence"/>
</dbReference>
<proteinExistence type="predicted"/>
<accession>A0A941EGV6</accession>
<evidence type="ECO:0000313" key="4">
    <source>
        <dbReference type="Proteomes" id="UP000676325"/>
    </source>
</evidence>